<evidence type="ECO:0000313" key="2">
    <source>
        <dbReference type="Proteomes" id="UP000177821"/>
    </source>
</evidence>
<sequence length="87" mass="9673">MDLIVPGRTRVLRREVEILLPGYEVLNRIQNCICLVTAYEPSGSTDLEVRESYLGGPELGTRLTLGLDLHFLLLGLMSVSLKYHTGS</sequence>
<name>A0A1G1WMH7_9BACT</name>
<dbReference type="Proteomes" id="UP000177821">
    <property type="component" value="Unassembled WGS sequence"/>
</dbReference>
<dbReference type="AlphaFoldDB" id="A0A1G1WMH7"/>
<accession>A0A1G1WMH7</accession>
<comment type="caution">
    <text evidence="1">The sequence shown here is derived from an EMBL/GenBank/DDBJ whole genome shotgun (WGS) entry which is preliminary data.</text>
</comment>
<dbReference type="EMBL" id="MHCX01000038">
    <property type="protein sequence ID" value="OGY28955.1"/>
    <property type="molecule type" value="Genomic_DNA"/>
</dbReference>
<gene>
    <name evidence="1" type="ORF">A3J50_01415</name>
</gene>
<reference evidence="1 2" key="1">
    <citation type="journal article" date="2016" name="Nat. Commun.">
        <title>Thousands of microbial genomes shed light on interconnected biogeochemical processes in an aquifer system.</title>
        <authorList>
            <person name="Anantharaman K."/>
            <person name="Brown C.T."/>
            <person name="Hug L.A."/>
            <person name="Sharon I."/>
            <person name="Castelle C.J."/>
            <person name="Probst A.J."/>
            <person name="Thomas B.C."/>
            <person name="Singh A."/>
            <person name="Wilkins M.J."/>
            <person name="Karaoz U."/>
            <person name="Brodie E.L."/>
            <person name="Williams K.H."/>
            <person name="Hubbard S.S."/>
            <person name="Banfield J.F."/>
        </authorList>
    </citation>
    <scope>NUCLEOTIDE SEQUENCE [LARGE SCALE GENOMIC DNA]</scope>
</reference>
<protein>
    <submittedName>
        <fullName evidence="1">Uncharacterized protein</fullName>
    </submittedName>
</protein>
<evidence type="ECO:0000313" key="1">
    <source>
        <dbReference type="EMBL" id="OGY28955.1"/>
    </source>
</evidence>
<proteinExistence type="predicted"/>
<organism evidence="1 2">
    <name type="scientific">Candidatus Woykebacteria bacterium RIFCSPHIGHO2_02_FULL_43_16b</name>
    <dbReference type="NCBI Taxonomy" id="1802601"/>
    <lineage>
        <taxon>Bacteria</taxon>
        <taxon>Candidatus Woykeibacteriota</taxon>
    </lineage>
</organism>